<protein>
    <submittedName>
        <fullName evidence="2">Phage-like protein</fullName>
    </submittedName>
</protein>
<evidence type="ECO:0000313" key="2">
    <source>
        <dbReference type="EMBL" id="CNH29614.1"/>
    </source>
</evidence>
<reference evidence="2 3" key="1">
    <citation type="submission" date="2015-03" db="EMBL/GenBank/DDBJ databases">
        <authorList>
            <person name="Murphy D."/>
        </authorList>
    </citation>
    <scope>NUCLEOTIDE SEQUENCE [LARGE SCALE GENOMIC DNA]</scope>
    <source>
        <strain evidence="2 3">Y233</strain>
    </source>
</reference>
<feature type="coiled-coil region" evidence="1">
    <location>
        <begin position="58"/>
        <end position="92"/>
    </location>
</feature>
<evidence type="ECO:0000313" key="3">
    <source>
        <dbReference type="Proteomes" id="UP000038204"/>
    </source>
</evidence>
<sequence>MQMLSKEPVRIRHNWDSAVVAECDFCSHTKMTVPRADSGRICASCCDSEFLSSWQGYAKSLETEILSLREQYKSQSNELTAMTAAAQALRDEMYKCDAKLEALAALPPVGGVISKKLIGWRTEDYTHETNNIELARNWAPNVGVLPIFEGDINTSISTTTIDTTPLY</sequence>
<dbReference type="Proteomes" id="UP000038204">
    <property type="component" value="Unassembled WGS sequence"/>
</dbReference>
<gene>
    <name evidence="2" type="ORF">ERS008667_00218</name>
</gene>
<accession>A0A0T9NTN5</accession>
<name>A0A0T9NTN5_9GAMM</name>
<dbReference type="EMBL" id="CQBK01000002">
    <property type="protein sequence ID" value="CNH29614.1"/>
    <property type="molecule type" value="Genomic_DNA"/>
</dbReference>
<organism evidence="2 3">
    <name type="scientific">Yersinia similis</name>
    <dbReference type="NCBI Taxonomy" id="367190"/>
    <lineage>
        <taxon>Bacteria</taxon>
        <taxon>Pseudomonadati</taxon>
        <taxon>Pseudomonadota</taxon>
        <taxon>Gammaproteobacteria</taxon>
        <taxon>Enterobacterales</taxon>
        <taxon>Yersiniaceae</taxon>
        <taxon>Yersinia</taxon>
    </lineage>
</organism>
<dbReference type="AlphaFoldDB" id="A0A0T9NTN5"/>
<keyword evidence="1" id="KW-0175">Coiled coil</keyword>
<evidence type="ECO:0000256" key="1">
    <source>
        <dbReference type="SAM" id="Coils"/>
    </source>
</evidence>
<proteinExistence type="predicted"/>